<dbReference type="InterPro" id="IPR023214">
    <property type="entry name" value="HAD_sf"/>
</dbReference>
<evidence type="ECO:0000256" key="6">
    <source>
        <dbReference type="SAM" id="SignalP"/>
    </source>
</evidence>
<feature type="signal peptide" evidence="6">
    <location>
        <begin position="1"/>
        <end position="22"/>
    </location>
</feature>
<dbReference type="Gene3D" id="3.40.50.1000">
    <property type="entry name" value="HAD superfamily/HAD-like"/>
    <property type="match status" value="1"/>
</dbReference>
<proteinExistence type="inferred from homology"/>
<protein>
    <recommendedName>
        <fullName evidence="9">Acid phosphatase 1-like</fullName>
    </recommendedName>
</protein>
<dbReference type="InterPro" id="IPR005519">
    <property type="entry name" value="Acid_phosphat_B-like"/>
</dbReference>
<evidence type="ECO:0008006" key="9">
    <source>
        <dbReference type="Google" id="ProtNLM"/>
    </source>
</evidence>
<name>A0ABR0UR27_REHGL</name>
<dbReference type="PANTHER" id="PTHR31284">
    <property type="entry name" value="ACID PHOSPHATASE-LIKE PROTEIN"/>
    <property type="match status" value="1"/>
</dbReference>
<dbReference type="InterPro" id="IPR014403">
    <property type="entry name" value="APS1/VSP"/>
</dbReference>
<evidence type="ECO:0000256" key="5">
    <source>
        <dbReference type="PIRNR" id="PIRNR002674"/>
    </source>
</evidence>
<gene>
    <name evidence="7" type="ORF">DH2020_041132</name>
</gene>
<evidence type="ECO:0000256" key="4">
    <source>
        <dbReference type="ARBA" id="ARBA00023180"/>
    </source>
</evidence>
<dbReference type="PIRSF" id="PIRSF002674">
    <property type="entry name" value="VSP"/>
    <property type="match status" value="1"/>
</dbReference>
<dbReference type="Pfam" id="PF03767">
    <property type="entry name" value="Acid_phosphat_B"/>
    <property type="match status" value="1"/>
</dbReference>
<evidence type="ECO:0000256" key="2">
    <source>
        <dbReference type="ARBA" id="ARBA00022729"/>
    </source>
</evidence>
<keyword evidence="2 6" id="KW-0732">Signal</keyword>
<dbReference type="SUPFAM" id="SSF56784">
    <property type="entry name" value="HAD-like"/>
    <property type="match status" value="1"/>
</dbReference>
<dbReference type="InterPro" id="IPR036412">
    <property type="entry name" value="HAD-like_sf"/>
</dbReference>
<accession>A0ABR0UR27</accession>
<evidence type="ECO:0000313" key="8">
    <source>
        <dbReference type="Proteomes" id="UP001318860"/>
    </source>
</evidence>
<sequence length="260" mass="29152">MDLTKMFLFLLTLLSIYHAKFGVFNPIQLLRQGSGAAGEYSDCLSWRLAVETNNLRDWRTVPESCAEYVADYMLGKQYRDDCDLVADAASDYAQSVKPTAGGDGKDVWVFDIDETTLSNIPYYNRSDVRFGALPRNGTKYYQWVAQGAAPPVPSVLRLYNTVLSLGFKTVILSASSDQFTKIRSVNLNNAGYNYNWERLIFKGEADRGISGSMFKSKIRTELVNEGFRIVGNIGDQYGDILGDNIGNRTFKVPNPMYYIG</sequence>
<dbReference type="Proteomes" id="UP001318860">
    <property type="component" value="Unassembled WGS sequence"/>
</dbReference>
<comment type="caution">
    <text evidence="7">The sequence shown here is derived from an EMBL/GenBank/DDBJ whole genome shotgun (WGS) entry which is preliminary data.</text>
</comment>
<keyword evidence="3" id="KW-0758">Storage protein</keyword>
<feature type="chain" id="PRO_5046811674" description="Acid phosphatase 1-like" evidence="6">
    <location>
        <begin position="23"/>
        <end position="260"/>
    </location>
</feature>
<dbReference type="EMBL" id="JABTTQ020002270">
    <property type="protein sequence ID" value="KAK6125119.1"/>
    <property type="molecule type" value="Genomic_DNA"/>
</dbReference>
<comment type="similarity">
    <text evidence="5">Belongs to the APS1/VSP family.</text>
</comment>
<evidence type="ECO:0000256" key="1">
    <source>
        <dbReference type="ARBA" id="ARBA00002410"/>
    </source>
</evidence>
<organism evidence="7 8">
    <name type="scientific">Rehmannia glutinosa</name>
    <name type="common">Chinese foxglove</name>
    <dbReference type="NCBI Taxonomy" id="99300"/>
    <lineage>
        <taxon>Eukaryota</taxon>
        <taxon>Viridiplantae</taxon>
        <taxon>Streptophyta</taxon>
        <taxon>Embryophyta</taxon>
        <taxon>Tracheophyta</taxon>
        <taxon>Spermatophyta</taxon>
        <taxon>Magnoliopsida</taxon>
        <taxon>eudicotyledons</taxon>
        <taxon>Gunneridae</taxon>
        <taxon>Pentapetalae</taxon>
        <taxon>asterids</taxon>
        <taxon>lamiids</taxon>
        <taxon>Lamiales</taxon>
        <taxon>Orobanchaceae</taxon>
        <taxon>Rehmannieae</taxon>
        <taxon>Rehmannia</taxon>
    </lineage>
</organism>
<keyword evidence="8" id="KW-1185">Reference proteome</keyword>
<comment type="function">
    <text evidence="1">May function as somatic storage protein during early seedling development.</text>
</comment>
<evidence type="ECO:0000256" key="3">
    <source>
        <dbReference type="ARBA" id="ARBA00022761"/>
    </source>
</evidence>
<reference evidence="7 8" key="1">
    <citation type="journal article" date="2021" name="Comput. Struct. Biotechnol. J.">
        <title>De novo genome assembly of the potent medicinal plant Rehmannia glutinosa using nanopore technology.</title>
        <authorList>
            <person name="Ma L."/>
            <person name="Dong C."/>
            <person name="Song C."/>
            <person name="Wang X."/>
            <person name="Zheng X."/>
            <person name="Niu Y."/>
            <person name="Chen S."/>
            <person name="Feng W."/>
        </authorList>
    </citation>
    <scope>NUCLEOTIDE SEQUENCE [LARGE SCALE GENOMIC DNA]</scope>
    <source>
        <strain evidence="7">DH-2019</strain>
    </source>
</reference>
<evidence type="ECO:0000313" key="7">
    <source>
        <dbReference type="EMBL" id="KAK6125119.1"/>
    </source>
</evidence>
<keyword evidence="4" id="KW-0325">Glycoprotein</keyword>
<dbReference type="PANTHER" id="PTHR31284:SF19">
    <property type="entry name" value="VEGETATIVE STORAGE PROTEIN 1-RELATED"/>
    <property type="match status" value="1"/>
</dbReference>